<keyword evidence="6" id="KW-0282">Flagellum</keyword>
<evidence type="ECO:0000256" key="2">
    <source>
        <dbReference type="ARBA" id="ARBA00004611"/>
    </source>
</evidence>
<reference evidence="13 14" key="1">
    <citation type="journal article" date="2014" name="Nat. Genet.">
        <title>Whole-genome sequence of a flatfish provides insights into ZW sex chromosome evolution and adaptation to a benthic lifestyle.</title>
        <authorList>
            <person name="Chen S."/>
            <person name="Zhang G."/>
            <person name="Shao C."/>
            <person name="Huang Q."/>
            <person name="Liu G."/>
            <person name="Zhang P."/>
            <person name="Song W."/>
            <person name="An N."/>
            <person name="Chalopin D."/>
            <person name="Volff J.N."/>
            <person name="Hong Y."/>
            <person name="Li Q."/>
            <person name="Sha Z."/>
            <person name="Zhou H."/>
            <person name="Xie M."/>
            <person name="Yu Q."/>
            <person name="Liu Y."/>
            <person name="Xiang H."/>
            <person name="Wang N."/>
            <person name="Wu K."/>
            <person name="Yang C."/>
            <person name="Zhou Q."/>
            <person name="Liao X."/>
            <person name="Yang L."/>
            <person name="Hu Q."/>
            <person name="Zhang J."/>
            <person name="Meng L."/>
            <person name="Jin L."/>
            <person name="Tian Y."/>
            <person name="Lian J."/>
            <person name="Yang J."/>
            <person name="Miao G."/>
            <person name="Liu S."/>
            <person name="Liang Z."/>
            <person name="Yan F."/>
            <person name="Li Y."/>
            <person name="Sun B."/>
            <person name="Zhang H."/>
            <person name="Zhang J."/>
            <person name="Zhu Y."/>
            <person name="Du M."/>
            <person name="Zhao Y."/>
            <person name="Schartl M."/>
            <person name="Tang Q."/>
            <person name="Wang J."/>
        </authorList>
    </citation>
    <scope>NUCLEOTIDE SEQUENCE</scope>
</reference>
<evidence type="ECO:0000313" key="13">
    <source>
        <dbReference type="Ensembl" id="ENSCSEP00000020356.1"/>
    </source>
</evidence>
<protein>
    <recommendedName>
        <fullName evidence="4">Dynein regulatory complex protein 10</fullName>
    </recommendedName>
    <alternativeName>
        <fullName evidence="10">IQ domain-containing protein D</fullName>
    </alternativeName>
</protein>
<comment type="function">
    <text evidence="1">Component of the nexin-dynein regulatory complex (N-DRC), a key regulator of ciliary/flagellar motility which maintains the alignment and integrity of the distal axoneme and regulates microtubule sliding in motile axonemes.</text>
</comment>
<evidence type="ECO:0000256" key="1">
    <source>
        <dbReference type="ARBA" id="ARBA00003029"/>
    </source>
</evidence>
<reference evidence="13" key="2">
    <citation type="submission" date="2025-08" db="UniProtKB">
        <authorList>
            <consortium name="Ensembl"/>
        </authorList>
    </citation>
    <scope>IDENTIFICATION</scope>
</reference>
<dbReference type="AlphaFoldDB" id="A0A3P8W427"/>
<dbReference type="SMART" id="SM00015">
    <property type="entry name" value="IQ"/>
    <property type="match status" value="1"/>
</dbReference>
<comment type="subunit">
    <text evidence="11">Component of the nexin-dynein regulatory complex (N-DRC). Interacts with CFAP52.</text>
</comment>
<name>A0A3P8W427_CYNSE</name>
<evidence type="ECO:0000256" key="10">
    <source>
        <dbReference type="ARBA" id="ARBA00032180"/>
    </source>
</evidence>
<comment type="similarity">
    <text evidence="3">Belongs to the DRC10 family.</text>
</comment>
<evidence type="ECO:0000256" key="3">
    <source>
        <dbReference type="ARBA" id="ARBA00009071"/>
    </source>
</evidence>
<feature type="coiled-coil region" evidence="12">
    <location>
        <begin position="98"/>
        <end position="125"/>
    </location>
</feature>
<dbReference type="Gene3D" id="1.20.5.190">
    <property type="match status" value="1"/>
</dbReference>
<dbReference type="Ensembl" id="ENSCSET00000020608.1">
    <property type="protein sequence ID" value="ENSCSEP00000020356.1"/>
    <property type="gene ID" value="ENSCSEG00000012986.1"/>
</dbReference>
<dbReference type="STRING" id="244447.ENSCSEP00000020356"/>
<evidence type="ECO:0000256" key="11">
    <source>
        <dbReference type="ARBA" id="ARBA00046836"/>
    </source>
</evidence>
<dbReference type="PANTHER" id="PTHR31598">
    <property type="entry name" value="IQ DOMAIN-CONTAINING PROTEIN D"/>
    <property type="match status" value="1"/>
</dbReference>
<keyword evidence="9" id="KW-0966">Cell projection</keyword>
<dbReference type="GeneTree" id="ENSGT00730000111354"/>
<dbReference type="CDD" id="cd23767">
    <property type="entry name" value="IQCD"/>
    <property type="match status" value="1"/>
</dbReference>
<dbReference type="InterPro" id="IPR042815">
    <property type="entry name" value="DRC10"/>
</dbReference>
<evidence type="ECO:0000256" key="4">
    <source>
        <dbReference type="ARBA" id="ARBA00021752"/>
    </source>
</evidence>
<dbReference type="PANTHER" id="PTHR31598:SF1">
    <property type="entry name" value="DYNEIN REGULATORY COMPLEX PROTEIN 10"/>
    <property type="match status" value="1"/>
</dbReference>
<evidence type="ECO:0000256" key="6">
    <source>
        <dbReference type="ARBA" id="ARBA00022846"/>
    </source>
</evidence>
<keyword evidence="5" id="KW-0963">Cytoplasm</keyword>
<evidence type="ECO:0000256" key="9">
    <source>
        <dbReference type="ARBA" id="ARBA00023273"/>
    </source>
</evidence>
<dbReference type="InterPro" id="IPR000048">
    <property type="entry name" value="IQ_motif_EF-hand-BS"/>
</dbReference>
<keyword evidence="12" id="KW-0175">Coiled coil</keyword>
<evidence type="ECO:0000256" key="7">
    <source>
        <dbReference type="ARBA" id="ARBA00023069"/>
    </source>
</evidence>
<evidence type="ECO:0000256" key="8">
    <source>
        <dbReference type="ARBA" id="ARBA00023212"/>
    </source>
</evidence>
<evidence type="ECO:0000313" key="14">
    <source>
        <dbReference type="Proteomes" id="UP000265120"/>
    </source>
</evidence>
<dbReference type="InParanoid" id="A0A3P8W427"/>
<dbReference type="Proteomes" id="UP000265120">
    <property type="component" value="Chromosome Z"/>
</dbReference>
<organism evidence="13 14">
    <name type="scientific">Cynoglossus semilaevis</name>
    <name type="common">Tongue sole</name>
    <dbReference type="NCBI Taxonomy" id="244447"/>
    <lineage>
        <taxon>Eukaryota</taxon>
        <taxon>Metazoa</taxon>
        <taxon>Chordata</taxon>
        <taxon>Craniata</taxon>
        <taxon>Vertebrata</taxon>
        <taxon>Euteleostomi</taxon>
        <taxon>Actinopterygii</taxon>
        <taxon>Neopterygii</taxon>
        <taxon>Teleostei</taxon>
        <taxon>Neoteleostei</taxon>
        <taxon>Acanthomorphata</taxon>
        <taxon>Carangaria</taxon>
        <taxon>Pleuronectiformes</taxon>
        <taxon>Pleuronectoidei</taxon>
        <taxon>Cynoglossidae</taxon>
        <taxon>Cynoglossinae</taxon>
        <taxon>Cynoglossus</taxon>
    </lineage>
</organism>
<keyword evidence="14" id="KW-1185">Reference proteome</keyword>
<evidence type="ECO:0000256" key="12">
    <source>
        <dbReference type="SAM" id="Coils"/>
    </source>
</evidence>
<feature type="coiled-coil region" evidence="12">
    <location>
        <begin position="333"/>
        <end position="367"/>
    </location>
</feature>
<reference evidence="13" key="3">
    <citation type="submission" date="2025-09" db="UniProtKB">
        <authorList>
            <consortium name="Ensembl"/>
        </authorList>
    </citation>
    <scope>IDENTIFICATION</scope>
</reference>
<sequence>MRCNLNPVNTCLLSSPLSVSSFSRPLFASSQVKIIVAATKANTKLVDIIKKNDLPQKKLLSVEAQRISRILQNCINQIKIVATLPALLSSCGDSVDLDEKLMRDLKKHQLLSEKLEREILENDNQESGEDIEVKKRARVQLEKDVKNSVRDLLRFLRSYPDDLLFLRAEQYTGENEGKLIKGLQKFHSNTVDKLLMGLDEESTMVLHKLKIMKLQNTGNKAGRAGESHLTFPLLPFLSQIAEKNTEMKILEQVTFTALRADKKFQPQVTTSTTQARLQQEIEQMKMKLNNLVLENRQAERILQEVSYWEFEECFFFSTTLYFQADLEINEIDYRREEDELRSLEKPFHALEEEYNQIVEKHRLAEHQRVKEMQELELKTKAAILAQSWWRGYKTRKALKNKGKSKKAKKGKGKKK</sequence>
<keyword evidence="8" id="KW-0206">Cytoskeleton</keyword>
<accession>A0A3P8W427</accession>
<evidence type="ECO:0000256" key="5">
    <source>
        <dbReference type="ARBA" id="ARBA00022490"/>
    </source>
</evidence>
<feature type="coiled-coil region" evidence="12">
    <location>
        <begin position="274"/>
        <end position="301"/>
    </location>
</feature>
<comment type="subcellular location">
    <subcellularLocation>
        <location evidence="2">Cytoplasm</location>
        <location evidence="2">Cytoskeleton</location>
        <location evidence="2">Flagellum axoneme</location>
    </subcellularLocation>
</comment>
<dbReference type="Pfam" id="PF00612">
    <property type="entry name" value="IQ"/>
    <property type="match status" value="1"/>
</dbReference>
<dbReference type="PROSITE" id="PS50096">
    <property type="entry name" value="IQ"/>
    <property type="match status" value="1"/>
</dbReference>
<proteinExistence type="inferred from homology"/>
<keyword evidence="7" id="KW-0969">Cilium</keyword>